<dbReference type="AlphaFoldDB" id="A0A5J6FHD4"/>
<evidence type="ECO:0000256" key="5">
    <source>
        <dbReference type="SAM" id="MobiDB-lite"/>
    </source>
</evidence>
<dbReference type="Gene3D" id="3.50.50.60">
    <property type="entry name" value="FAD/NAD(P)-binding domain"/>
    <property type="match status" value="1"/>
</dbReference>
<dbReference type="Gene3D" id="3.30.70.2450">
    <property type="match status" value="1"/>
</dbReference>
<keyword evidence="8" id="KW-1185">Reference proteome</keyword>
<feature type="region of interest" description="Disordered" evidence="5">
    <location>
        <begin position="26"/>
        <end position="47"/>
    </location>
</feature>
<evidence type="ECO:0000256" key="4">
    <source>
        <dbReference type="ARBA" id="ARBA00022827"/>
    </source>
</evidence>
<keyword evidence="4" id="KW-0274">FAD</keyword>
<evidence type="ECO:0000259" key="6">
    <source>
        <dbReference type="Pfam" id="PF01494"/>
    </source>
</evidence>
<dbReference type="InterPro" id="IPR050641">
    <property type="entry name" value="RIFMO-like"/>
</dbReference>
<dbReference type="InterPro" id="IPR036188">
    <property type="entry name" value="FAD/NAD-bd_sf"/>
</dbReference>
<dbReference type="EMBL" id="CP023702">
    <property type="protein sequence ID" value="QEU75758.1"/>
    <property type="molecule type" value="Genomic_DNA"/>
</dbReference>
<proteinExistence type="inferred from homology"/>
<dbReference type="InterPro" id="IPR002938">
    <property type="entry name" value="FAD-bd"/>
</dbReference>
<organism evidence="7 8">
    <name type="scientific">Streptomyces nitrosporeus</name>
    <dbReference type="NCBI Taxonomy" id="28894"/>
    <lineage>
        <taxon>Bacteria</taxon>
        <taxon>Bacillati</taxon>
        <taxon>Actinomycetota</taxon>
        <taxon>Actinomycetes</taxon>
        <taxon>Kitasatosporales</taxon>
        <taxon>Streptomycetaceae</taxon>
        <taxon>Streptomyces</taxon>
    </lineage>
</organism>
<dbReference type="GO" id="GO:0071949">
    <property type="term" value="F:FAD binding"/>
    <property type="evidence" value="ECO:0007669"/>
    <property type="project" value="InterPro"/>
</dbReference>
<evidence type="ECO:0000313" key="7">
    <source>
        <dbReference type="EMBL" id="QEU75758.1"/>
    </source>
</evidence>
<dbReference type="Gene3D" id="3.40.30.120">
    <property type="match status" value="1"/>
</dbReference>
<protein>
    <recommendedName>
        <fullName evidence="6">FAD-binding domain-containing protein</fullName>
    </recommendedName>
</protein>
<evidence type="ECO:0000256" key="2">
    <source>
        <dbReference type="ARBA" id="ARBA00007801"/>
    </source>
</evidence>
<dbReference type="Proteomes" id="UP000326178">
    <property type="component" value="Chromosome"/>
</dbReference>
<keyword evidence="3" id="KW-0285">Flavoprotein</keyword>
<dbReference type="InterPro" id="IPR036249">
    <property type="entry name" value="Thioredoxin-like_sf"/>
</dbReference>
<gene>
    <name evidence="7" type="ORF">CP967_30645</name>
</gene>
<dbReference type="PANTHER" id="PTHR43004">
    <property type="entry name" value="TRK SYSTEM POTASSIUM UPTAKE PROTEIN"/>
    <property type="match status" value="1"/>
</dbReference>
<comment type="cofactor">
    <cofactor evidence="1">
        <name>FAD</name>
        <dbReference type="ChEBI" id="CHEBI:57692"/>
    </cofactor>
</comment>
<dbReference type="SUPFAM" id="SSF51905">
    <property type="entry name" value="FAD/NAD(P)-binding domain"/>
    <property type="match status" value="1"/>
</dbReference>
<comment type="similarity">
    <text evidence="2">Belongs to the PheA/TfdB FAD monooxygenase family.</text>
</comment>
<dbReference type="PRINTS" id="PR00420">
    <property type="entry name" value="RNGMNOXGNASE"/>
</dbReference>
<reference evidence="7 8" key="1">
    <citation type="submission" date="2017-09" db="EMBL/GenBank/DDBJ databases">
        <authorList>
            <person name="Lee N."/>
            <person name="Cho B.-K."/>
        </authorList>
    </citation>
    <scope>NUCLEOTIDE SEQUENCE [LARGE SCALE GENOMIC DNA]</scope>
    <source>
        <strain evidence="7 8">ATCC 12769</strain>
    </source>
</reference>
<dbReference type="KEGG" id="snk:CP967_30645"/>
<accession>A0A5J6FHD4</accession>
<dbReference type="SUPFAM" id="SSF52833">
    <property type="entry name" value="Thioredoxin-like"/>
    <property type="match status" value="1"/>
</dbReference>
<dbReference type="Pfam" id="PF01494">
    <property type="entry name" value="FAD_binding_3"/>
    <property type="match status" value="1"/>
</dbReference>
<evidence type="ECO:0000256" key="3">
    <source>
        <dbReference type="ARBA" id="ARBA00022630"/>
    </source>
</evidence>
<name>A0A5J6FHD4_9ACTN</name>
<sequence>MSLVPTIWSSRAPAAAVWCLCPEGTGRDETSRNQASDGGEDTMPEQSESEVIIVGAGPVGLALGVDLLRRGTDVRIIDRDPAHHPHSKSLALWPRALEGFRRLGLIEPLLERSLTVGALKYYLGERVIRVGFGSLQGSRYRYPVTLPQSATEEVLRQGFEDAGGKVEYGTELTGFTQDADGVRAVLSVGGHEAEARSQYLVGCDGAHSTVRQCLGVTFEGAAYPQRFLVADGVWETSLAQNETHYFMSPSGVLVVTSLPGGKARVFLGLGEEVPADQLADTAQRFAQARCTVPIRAVGELQTGIFRVHRRMADRFRVGRVLIAGDAAHIHSPAGAQGLNTGLEDAGALAWRLAGIRKGELTPGTLDEWERERRHTAASVVADSDRQTRMWTLGGWRSALRDVALEAADRTGALDRFVAPRQAQLALAYPGDGSRAGKLRSGMRLPDVPLEGRADQAWLHDKVALDAPVLLLFAADNRTPERLESTREGAQRLLGRGGYGKAVLLSARIPESFERERTAEIADPGGDIHRLFGIRKPTAVVVRPDATIGAVFELKGSTPSR</sequence>
<dbReference type="PANTHER" id="PTHR43004:SF19">
    <property type="entry name" value="BINDING MONOOXYGENASE, PUTATIVE (JCVI)-RELATED"/>
    <property type="match status" value="1"/>
</dbReference>
<evidence type="ECO:0000313" key="8">
    <source>
        <dbReference type="Proteomes" id="UP000326178"/>
    </source>
</evidence>
<dbReference type="OrthoDB" id="8670884at2"/>
<dbReference type="GO" id="GO:0016709">
    <property type="term" value="F:oxidoreductase activity, acting on paired donors, with incorporation or reduction of molecular oxygen, NAD(P)H as one donor, and incorporation of one atom of oxygen"/>
    <property type="evidence" value="ECO:0007669"/>
    <property type="project" value="UniProtKB-ARBA"/>
</dbReference>
<feature type="domain" description="FAD-binding" evidence="6">
    <location>
        <begin position="49"/>
        <end position="381"/>
    </location>
</feature>
<evidence type="ECO:0000256" key="1">
    <source>
        <dbReference type="ARBA" id="ARBA00001974"/>
    </source>
</evidence>